<dbReference type="AlphaFoldDB" id="A0AAW1SSN0"/>
<feature type="compositionally biased region" description="Basic and acidic residues" evidence="2">
    <location>
        <begin position="352"/>
        <end position="363"/>
    </location>
</feature>
<evidence type="ECO:0000313" key="5">
    <source>
        <dbReference type="Proteomes" id="UP001485043"/>
    </source>
</evidence>
<dbReference type="EMBL" id="JALJOV010000962">
    <property type="protein sequence ID" value="KAK9857597.1"/>
    <property type="molecule type" value="Genomic_DNA"/>
</dbReference>
<sequence length="700" mass="74615">MLAGIKFVDKELAARSIEADRKASKKEKKLLKKEKRKQKKAAKREAQSASESDSEVDIAAGDEAHNENGAAQTLKGTGGQEQPVPAAAQRDEWMHEANARPLFTADAPGKDEGTNEEKQAARAERMKARELNPEIRGDQAAPGKHPGRQAAPVVGDGGASWRMKALRRAQAQAAEEGSNLGELVSERWGSLQHLTATLTEGRAAPARAHLHAAHDRRSSQPGNPEGGKRSAYLDDVGSDKLRMKRPDDSSLSWRAMNGGKDTSRQDTGRPATFCDRPARSTRDPLGSKADAEALRSAASALNKFAGDGSFMDNALTRSAAARSPQREPLHAGQRSTGSSPSSPDRPTPSRSRLREGVAPDHLDLQGGSSAQRFSKPLPDGAMRASQRDGHGGPDSVRNPLREALRAGQMDARSPANSPDSPSELDPGRAKALFGPQTSSRPMPSAAETPAADSMGGPNASAGPRLEGPTSRNSDAAPSGQATAGPDASAGGNKGVAAALRARLLGKAASASSSPSQQPSQRPAMKNTIVLPQVDAAGRAMPGEFGRATKASTAGDRGGRPRKLQRYGEEGQKERYFADDDKKDLDQLVREQRYGDPGDMDAAFAANVASKACYRQKATDVDDEYDVDGGLDMYEAKRKRGNKEQLAQREKAARVSDYQRMTSAQDQCNLCFASPRRPRHLTISIGQGAYLLLPPRYASVK</sequence>
<gene>
    <name evidence="4" type="ORF">WJX84_001060</name>
</gene>
<dbReference type="InterPro" id="IPR006768">
    <property type="entry name" value="Cwf19-like_C_dom-1"/>
</dbReference>
<dbReference type="GO" id="GO:0071014">
    <property type="term" value="C:post-mRNA release spliceosomal complex"/>
    <property type="evidence" value="ECO:0007669"/>
    <property type="project" value="TreeGrafter"/>
</dbReference>
<dbReference type="InterPro" id="IPR040194">
    <property type="entry name" value="Cwf19-like"/>
</dbReference>
<accession>A0AAW1SSN0</accession>
<keyword evidence="5" id="KW-1185">Reference proteome</keyword>
<feature type="region of interest" description="Disordered" evidence="2">
    <location>
        <begin position="315"/>
        <end position="583"/>
    </location>
</feature>
<feature type="region of interest" description="Disordered" evidence="2">
    <location>
        <begin position="199"/>
        <end position="291"/>
    </location>
</feature>
<feature type="compositionally biased region" description="Basic and acidic residues" evidence="2">
    <location>
        <begin position="108"/>
        <end position="137"/>
    </location>
</feature>
<comment type="similarity">
    <text evidence="1">Belongs to the CWF19 family.</text>
</comment>
<feature type="compositionally biased region" description="Basic and acidic residues" evidence="2">
    <location>
        <begin position="226"/>
        <end position="248"/>
    </location>
</feature>
<protein>
    <recommendedName>
        <fullName evidence="3">Cwf19-like C-terminal domain-containing protein</fullName>
    </recommendedName>
</protein>
<comment type="caution">
    <text evidence="4">The sequence shown here is derived from an EMBL/GenBank/DDBJ whole genome shotgun (WGS) entry which is preliminary data.</text>
</comment>
<feature type="compositionally biased region" description="Basic and acidic residues" evidence="2">
    <location>
        <begin position="89"/>
        <end position="98"/>
    </location>
</feature>
<feature type="compositionally biased region" description="Basic residues" evidence="2">
    <location>
        <begin position="23"/>
        <end position="42"/>
    </location>
</feature>
<feature type="domain" description="Cwf19-like C-terminal" evidence="3">
    <location>
        <begin position="656"/>
        <end position="693"/>
    </location>
</feature>
<feature type="non-terminal residue" evidence="4">
    <location>
        <position position="700"/>
    </location>
</feature>
<feature type="region of interest" description="Disordered" evidence="2">
    <location>
        <begin position="18"/>
        <end position="158"/>
    </location>
</feature>
<evidence type="ECO:0000259" key="3">
    <source>
        <dbReference type="Pfam" id="PF04677"/>
    </source>
</evidence>
<feature type="compositionally biased region" description="Basic and acidic residues" evidence="2">
    <location>
        <begin position="565"/>
        <end position="583"/>
    </location>
</feature>
<evidence type="ECO:0000256" key="2">
    <source>
        <dbReference type="SAM" id="MobiDB-lite"/>
    </source>
</evidence>
<proteinExistence type="inferred from homology"/>
<evidence type="ECO:0000313" key="4">
    <source>
        <dbReference type="EMBL" id="KAK9857597.1"/>
    </source>
</evidence>
<feature type="compositionally biased region" description="Low complexity" evidence="2">
    <location>
        <begin position="334"/>
        <end position="350"/>
    </location>
</feature>
<feature type="compositionally biased region" description="Low complexity" evidence="2">
    <location>
        <begin position="496"/>
        <end position="523"/>
    </location>
</feature>
<dbReference type="Proteomes" id="UP001485043">
    <property type="component" value="Unassembled WGS sequence"/>
</dbReference>
<name>A0AAW1SSN0_9CHLO</name>
<feature type="compositionally biased region" description="Polar residues" evidence="2">
    <location>
        <begin position="469"/>
        <end position="481"/>
    </location>
</feature>
<dbReference type="GO" id="GO:0000398">
    <property type="term" value="P:mRNA splicing, via spliceosome"/>
    <property type="evidence" value="ECO:0007669"/>
    <property type="project" value="TreeGrafter"/>
</dbReference>
<dbReference type="Pfam" id="PF04677">
    <property type="entry name" value="CwfJ_C_1"/>
    <property type="match status" value="1"/>
</dbReference>
<reference evidence="4 5" key="1">
    <citation type="journal article" date="2024" name="Nat. Commun.">
        <title>Phylogenomics reveals the evolutionary origins of lichenization in chlorophyte algae.</title>
        <authorList>
            <person name="Puginier C."/>
            <person name="Libourel C."/>
            <person name="Otte J."/>
            <person name="Skaloud P."/>
            <person name="Haon M."/>
            <person name="Grisel S."/>
            <person name="Petersen M."/>
            <person name="Berrin J.G."/>
            <person name="Delaux P.M."/>
            <person name="Dal Grande F."/>
            <person name="Keller J."/>
        </authorList>
    </citation>
    <scope>NUCLEOTIDE SEQUENCE [LARGE SCALE GENOMIC DNA]</scope>
    <source>
        <strain evidence="4 5">SAG 2523</strain>
    </source>
</reference>
<dbReference type="PANTHER" id="PTHR12072">
    <property type="entry name" value="CWF19, CELL CYCLE CONTROL PROTEIN"/>
    <property type="match status" value="1"/>
</dbReference>
<organism evidence="4 5">
    <name type="scientific">Apatococcus fuscideae</name>
    <dbReference type="NCBI Taxonomy" id="2026836"/>
    <lineage>
        <taxon>Eukaryota</taxon>
        <taxon>Viridiplantae</taxon>
        <taxon>Chlorophyta</taxon>
        <taxon>core chlorophytes</taxon>
        <taxon>Trebouxiophyceae</taxon>
        <taxon>Chlorellales</taxon>
        <taxon>Chlorellaceae</taxon>
        <taxon>Apatococcus</taxon>
    </lineage>
</organism>
<evidence type="ECO:0000256" key="1">
    <source>
        <dbReference type="ARBA" id="ARBA00006795"/>
    </source>
</evidence>
<dbReference type="PANTHER" id="PTHR12072:SF5">
    <property type="entry name" value="CWF19-LIKE PROTEIN 2"/>
    <property type="match status" value="1"/>
</dbReference>